<keyword evidence="4" id="KW-1133">Transmembrane helix</keyword>
<dbReference type="GO" id="GO:0046983">
    <property type="term" value="F:protein dimerization activity"/>
    <property type="evidence" value="ECO:0007669"/>
    <property type="project" value="InterPro"/>
</dbReference>
<evidence type="ECO:0000259" key="7">
    <source>
        <dbReference type="Pfam" id="PF07730"/>
    </source>
</evidence>
<dbReference type="InterPro" id="IPR003594">
    <property type="entry name" value="HATPase_dom"/>
</dbReference>
<organism evidence="8 9">
    <name type="scientific">Adhaeribacter aerolatus</name>
    <dbReference type="NCBI Taxonomy" id="670289"/>
    <lineage>
        <taxon>Bacteria</taxon>
        <taxon>Pseudomonadati</taxon>
        <taxon>Bacteroidota</taxon>
        <taxon>Cytophagia</taxon>
        <taxon>Cytophagales</taxon>
        <taxon>Hymenobacteraceae</taxon>
        <taxon>Adhaeribacter</taxon>
    </lineage>
</organism>
<feature type="transmembrane region" description="Helical" evidence="4">
    <location>
        <begin position="719"/>
        <end position="741"/>
    </location>
</feature>
<dbReference type="InterPro" id="IPR011712">
    <property type="entry name" value="Sig_transdc_His_kin_sub3_dim/P"/>
</dbReference>
<proteinExistence type="predicted"/>
<dbReference type="Gene3D" id="3.30.565.10">
    <property type="entry name" value="Histidine kinase-like ATPase, C-terminal domain"/>
    <property type="match status" value="1"/>
</dbReference>
<feature type="domain" description="Histidine kinase/HSP90-like ATPase" evidence="5">
    <location>
        <begin position="868"/>
        <end position="956"/>
    </location>
</feature>
<evidence type="ECO:0000313" key="8">
    <source>
        <dbReference type="EMBL" id="GEO06713.1"/>
    </source>
</evidence>
<dbReference type="Gene3D" id="1.20.5.1930">
    <property type="match status" value="1"/>
</dbReference>
<dbReference type="Proteomes" id="UP000321532">
    <property type="component" value="Unassembled WGS sequence"/>
</dbReference>
<evidence type="ECO:0000256" key="2">
    <source>
        <dbReference type="ARBA" id="ARBA00022777"/>
    </source>
</evidence>
<feature type="domain" description="Signal transduction histidine kinase subgroup 3 dimerisation and phosphoacceptor" evidence="7">
    <location>
        <begin position="761"/>
        <end position="822"/>
    </location>
</feature>
<dbReference type="SUPFAM" id="SSF63829">
    <property type="entry name" value="Calcium-dependent phosphotriesterase"/>
    <property type="match status" value="1"/>
</dbReference>
<dbReference type="InterPro" id="IPR011110">
    <property type="entry name" value="Reg_prop"/>
</dbReference>
<dbReference type="InterPro" id="IPR011123">
    <property type="entry name" value="Y_Y_Y"/>
</dbReference>
<dbReference type="Gene3D" id="2.130.10.10">
    <property type="entry name" value="YVTN repeat-like/Quinoprotein amine dehydrogenase"/>
    <property type="match status" value="3"/>
</dbReference>
<keyword evidence="4" id="KW-0812">Transmembrane</keyword>
<sequence>MPGLSAQHVNFQNSLTDQGIINSTIYHSLQDSQGYIWFATESGVLRFDGREFKHFSVDEGLSDNEVLKIYADSKNRIWFLTLSGKLSYYLNGRIFNAGNDDLVRKTSINSAFTSFYEDKQHNLWFAALDNIYLKISPANEVSRIDLGEKLHGRECFFYEDDKNGLMLVGRSGFYRIIDDKGVLVDYPYIFHKTKCYAYTPSGGLIFLAAEGIVSMQGSRQRLIIPKRYLPPDNQLSYLFLDKRNNLWVNTLGTGTYLFSNFFQKPTTYKHYLPGTIITGALHDNEDNLWFTTVGEGTYMLPANYLKVVSLTTAQGLSSNKIYSVTKDSDNNLWLGMDKGMINVIRSKGIEQLDANYQNYIYNRVNNLQEDKDRNMWCATDKGIVLFRKDKANKKVIIRSSVGYEYPTKVVSESIDREIYFVYSSGIQKINKENLKQEIYQSEPLPNFPKIRTFTQFLDEQGTLWFANVRGLHSYKNYQLTSFARSDSLLTHRITHITQMPDQTLVLATYGYGLIFFKDGKIIRQVTKKDGLPDNICRKVIINDNVIWVATNNGICRITYKNGKRKLDSFTVSDGIISNEINDIFVDAEKIYIATPRGLSILNTNIEKIISKPPMVQISQVSTNNEILNVNQKISLPHDNNRLFIRFVAITFQDPKNITYEYRLKGQKAGWIRTTNNFVDLSSLSTGDHIFEVKAKKINSGWSKAVNISFTVTPPYWQKWWFLSLLGICLIILIVGAVRYVTAFQYQQRFRKIETEQRLQKERERIARDLHDNVGSQLAYIINSLDDTPAANEVLTSSRTSHLREFTKQTINQLRETIWAIRQENISIGELVTRVQKLIWELTRYKTDFKHEIKVAGNQELKLSPVQALNLYRIVQEAINNIFNHSQADMVQITFNVNAPTSLDIIIADNGIGFDTQKTRLDSYGLLNMQERAKEIPAQFSILSSPGKGTRIKLKMDL</sequence>
<evidence type="ECO:0000259" key="6">
    <source>
        <dbReference type="Pfam" id="PF07495"/>
    </source>
</evidence>
<dbReference type="InterPro" id="IPR015943">
    <property type="entry name" value="WD40/YVTN_repeat-like_dom_sf"/>
</dbReference>
<dbReference type="Pfam" id="PF07494">
    <property type="entry name" value="Reg_prop"/>
    <property type="match status" value="2"/>
</dbReference>
<dbReference type="InterPro" id="IPR050482">
    <property type="entry name" value="Sensor_HK_TwoCompSys"/>
</dbReference>
<accession>A0A512B421</accession>
<evidence type="ECO:0000256" key="1">
    <source>
        <dbReference type="ARBA" id="ARBA00022679"/>
    </source>
</evidence>
<evidence type="ECO:0000259" key="5">
    <source>
        <dbReference type="Pfam" id="PF02518"/>
    </source>
</evidence>
<dbReference type="SUPFAM" id="SSF55874">
    <property type="entry name" value="ATPase domain of HSP90 chaperone/DNA topoisomerase II/histidine kinase"/>
    <property type="match status" value="1"/>
</dbReference>
<protein>
    <recommendedName>
        <fullName evidence="10">Histidine kinase domain-containing protein</fullName>
    </recommendedName>
</protein>
<dbReference type="GO" id="GO:0016020">
    <property type="term" value="C:membrane"/>
    <property type="evidence" value="ECO:0007669"/>
    <property type="project" value="InterPro"/>
</dbReference>
<dbReference type="SUPFAM" id="SSF50998">
    <property type="entry name" value="Quinoprotein alcohol dehydrogenase-like"/>
    <property type="match status" value="1"/>
</dbReference>
<dbReference type="GO" id="GO:0000155">
    <property type="term" value="F:phosphorelay sensor kinase activity"/>
    <property type="evidence" value="ECO:0007669"/>
    <property type="project" value="InterPro"/>
</dbReference>
<keyword evidence="1" id="KW-0808">Transferase</keyword>
<dbReference type="Pfam" id="PF07730">
    <property type="entry name" value="HisKA_3"/>
    <property type="match status" value="1"/>
</dbReference>
<gene>
    <name evidence="8" type="ORF">AAE02nite_43770</name>
</gene>
<name>A0A512B421_9BACT</name>
<evidence type="ECO:0000313" key="9">
    <source>
        <dbReference type="Proteomes" id="UP000321532"/>
    </source>
</evidence>
<keyword evidence="9" id="KW-1185">Reference proteome</keyword>
<dbReference type="PANTHER" id="PTHR24421">
    <property type="entry name" value="NITRATE/NITRITE SENSOR PROTEIN NARX-RELATED"/>
    <property type="match status" value="1"/>
</dbReference>
<dbReference type="InterPro" id="IPR011047">
    <property type="entry name" value="Quinoprotein_ADH-like_sf"/>
</dbReference>
<dbReference type="Pfam" id="PF07495">
    <property type="entry name" value="Y_Y_Y"/>
    <property type="match status" value="1"/>
</dbReference>
<evidence type="ECO:0000256" key="3">
    <source>
        <dbReference type="ARBA" id="ARBA00023012"/>
    </source>
</evidence>
<dbReference type="Pfam" id="PF02518">
    <property type="entry name" value="HATPase_c"/>
    <property type="match status" value="1"/>
</dbReference>
<evidence type="ECO:0000256" key="4">
    <source>
        <dbReference type="SAM" id="Phobius"/>
    </source>
</evidence>
<dbReference type="InterPro" id="IPR013783">
    <property type="entry name" value="Ig-like_fold"/>
</dbReference>
<dbReference type="InterPro" id="IPR036890">
    <property type="entry name" value="HATPase_C_sf"/>
</dbReference>
<dbReference type="EMBL" id="BJYS01000043">
    <property type="protein sequence ID" value="GEO06713.1"/>
    <property type="molecule type" value="Genomic_DNA"/>
</dbReference>
<dbReference type="CDD" id="cd16917">
    <property type="entry name" value="HATPase_UhpB-NarQ-NarX-like"/>
    <property type="match status" value="1"/>
</dbReference>
<reference evidence="8 9" key="1">
    <citation type="submission" date="2019-07" db="EMBL/GenBank/DDBJ databases">
        <title>Whole genome shotgun sequence of Adhaeribacter aerolatus NBRC 106133.</title>
        <authorList>
            <person name="Hosoyama A."/>
            <person name="Uohara A."/>
            <person name="Ohji S."/>
            <person name="Ichikawa N."/>
        </authorList>
    </citation>
    <scope>NUCLEOTIDE SEQUENCE [LARGE SCALE GENOMIC DNA]</scope>
    <source>
        <strain evidence="8 9">NBRC 106133</strain>
    </source>
</reference>
<keyword evidence="2" id="KW-0418">Kinase</keyword>
<keyword evidence="4" id="KW-0472">Membrane</keyword>
<dbReference type="AlphaFoldDB" id="A0A512B421"/>
<comment type="caution">
    <text evidence="8">The sequence shown here is derived from an EMBL/GenBank/DDBJ whole genome shotgun (WGS) entry which is preliminary data.</text>
</comment>
<dbReference type="Gene3D" id="2.60.40.10">
    <property type="entry name" value="Immunoglobulins"/>
    <property type="match status" value="1"/>
</dbReference>
<feature type="domain" description="Two component regulator three Y" evidence="6">
    <location>
        <begin position="651"/>
        <end position="711"/>
    </location>
</feature>
<keyword evidence="3" id="KW-0902">Two-component regulatory system</keyword>
<evidence type="ECO:0008006" key="10">
    <source>
        <dbReference type="Google" id="ProtNLM"/>
    </source>
</evidence>